<dbReference type="RefSeq" id="WP_116176725.1">
    <property type="nucleotide sequence ID" value="NZ_CP144375.1"/>
</dbReference>
<dbReference type="PRINTS" id="PR00111">
    <property type="entry name" value="ABHYDROLASE"/>
</dbReference>
<evidence type="ECO:0000313" key="3">
    <source>
        <dbReference type="Proteomes" id="UP000256269"/>
    </source>
</evidence>
<reference evidence="2 3" key="1">
    <citation type="submission" date="2018-08" db="EMBL/GenBank/DDBJ databases">
        <title>Genomic Encyclopedia of Archaeal and Bacterial Type Strains, Phase II (KMG-II): from individual species to whole genera.</title>
        <authorList>
            <person name="Goeker M."/>
        </authorList>
    </citation>
    <scope>NUCLEOTIDE SEQUENCE [LARGE SCALE GENOMIC DNA]</scope>
    <source>
        <strain evidence="2 3">DSM 45791</strain>
    </source>
</reference>
<sequence>MGYADVNGLHMYYERHGEAGAPLVLLHGGLLTIDLNFAGLIPTLAQRHQVIGVELQGHGRTADIDRSITPAALAGDVVALLDHLAIDRAHVLGHSMGAAVALELAVSHPDRLLSMVPISASVRTDGMHEDLMDPSKHATSTRMPTAEDFAAMRDAYQRLSPHPENFEKFMATLSASNADLQGWSDNQLAGITAPTLLVMGDHDFVTIEHGGLMKQLIPGSHLAVLPNTTHMTVTRRADLLLPILADFLD</sequence>
<dbReference type="EMBL" id="QUNO01000008">
    <property type="protein sequence ID" value="REH44806.1"/>
    <property type="molecule type" value="Genomic_DNA"/>
</dbReference>
<dbReference type="InterPro" id="IPR050471">
    <property type="entry name" value="AB_hydrolase"/>
</dbReference>
<dbReference type="InterPro" id="IPR029058">
    <property type="entry name" value="AB_hydrolase_fold"/>
</dbReference>
<dbReference type="Pfam" id="PF00561">
    <property type="entry name" value="Abhydrolase_1"/>
    <property type="match status" value="1"/>
</dbReference>
<protein>
    <submittedName>
        <fullName evidence="2">Pimeloyl-ACP methyl ester carboxylesterase</fullName>
    </submittedName>
</protein>
<dbReference type="OrthoDB" id="495620at2"/>
<dbReference type="Gene3D" id="3.40.50.1820">
    <property type="entry name" value="alpha/beta hydrolase"/>
    <property type="match status" value="1"/>
</dbReference>
<comment type="caution">
    <text evidence="2">The sequence shown here is derived from an EMBL/GenBank/DDBJ whole genome shotgun (WGS) entry which is preliminary data.</text>
</comment>
<dbReference type="SUPFAM" id="SSF53474">
    <property type="entry name" value="alpha/beta-Hydrolases"/>
    <property type="match status" value="1"/>
</dbReference>
<dbReference type="PANTHER" id="PTHR43433:SF5">
    <property type="entry name" value="AB HYDROLASE-1 DOMAIN-CONTAINING PROTEIN"/>
    <property type="match status" value="1"/>
</dbReference>
<dbReference type="GO" id="GO:0003824">
    <property type="term" value="F:catalytic activity"/>
    <property type="evidence" value="ECO:0007669"/>
    <property type="project" value="UniProtKB-ARBA"/>
</dbReference>
<evidence type="ECO:0000313" key="2">
    <source>
        <dbReference type="EMBL" id="REH44806.1"/>
    </source>
</evidence>
<name>A0A3E0HHI0_9PSEU</name>
<feature type="domain" description="AB hydrolase-1" evidence="1">
    <location>
        <begin position="22"/>
        <end position="134"/>
    </location>
</feature>
<keyword evidence="3" id="KW-1185">Reference proteome</keyword>
<proteinExistence type="predicted"/>
<dbReference type="AlphaFoldDB" id="A0A3E0HHI0"/>
<dbReference type="Proteomes" id="UP000256269">
    <property type="component" value="Unassembled WGS sequence"/>
</dbReference>
<dbReference type="PANTHER" id="PTHR43433">
    <property type="entry name" value="HYDROLASE, ALPHA/BETA FOLD FAMILY PROTEIN"/>
    <property type="match status" value="1"/>
</dbReference>
<gene>
    <name evidence="2" type="ORF">BCF44_108286</name>
</gene>
<evidence type="ECO:0000259" key="1">
    <source>
        <dbReference type="Pfam" id="PF00561"/>
    </source>
</evidence>
<dbReference type="InterPro" id="IPR000073">
    <property type="entry name" value="AB_hydrolase_1"/>
</dbReference>
<accession>A0A3E0HHI0</accession>
<organism evidence="2 3">
    <name type="scientific">Kutzneria buriramensis</name>
    <dbReference type="NCBI Taxonomy" id="1045776"/>
    <lineage>
        <taxon>Bacteria</taxon>
        <taxon>Bacillati</taxon>
        <taxon>Actinomycetota</taxon>
        <taxon>Actinomycetes</taxon>
        <taxon>Pseudonocardiales</taxon>
        <taxon>Pseudonocardiaceae</taxon>
        <taxon>Kutzneria</taxon>
    </lineage>
</organism>